<name>J4GW34_9APHY</name>
<dbReference type="Gene3D" id="2.40.40.10">
    <property type="entry name" value="RlpA-like domain"/>
    <property type="match status" value="1"/>
</dbReference>
<protein>
    <recommendedName>
        <fullName evidence="5">Barwin domain-containing protein</fullName>
    </recommendedName>
</protein>
<accession>J4GW34</accession>
<dbReference type="STRING" id="599839.J4GW34"/>
<feature type="signal peptide" evidence="2">
    <location>
        <begin position="1"/>
        <end position="20"/>
    </location>
</feature>
<dbReference type="AlphaFoldDB" id="J4GW34"/>
<evidence type="ECO:0008006" key="5">
    <source>
        <dbReference type="Google" id="ProtNLM"/>
    </source>
</evidence>
<dbReference type="InParanoid" id="J4GW34"/>
<organism evidence="3 4">
    <name type="scientific">Fibroporia radiculosa</name>
    <dbReference type="NCBI Taxonomy" id="599839"/>
    <lineage>
        <taxon>Eukaryota</taxon>
        <taxon>Fungi</taxon>
        <taxon>Dikarya</taxon>
        <taxon>Basidiomycota</taxon>
        <taxon>Agaricomycotina</taxon>
        <taxon>Agaricomycetes</taxon>
        <taxon>Polyporales</taxon>
        <taxon>Fibroporiaceae</taxon>
        <taxon>Fibroporia</taxon>
    </lineage>
</organism>
<evidence type="ECO:0000313" key="3">
    <source>
        <dbReference type="EMBL" id="CCM05810.1"/>
    </source>
</evidence>
<evidence type="ECO:0000313" key="4">
    <source>
        <dbReference type="Proteomes" id="UP000006352"/>
    </source>
</evidence>
<keyword evidence="4" id="KW-1185">Reference proteome</keyword>
<gene>
    <name evidence="3" type="ORF">FIBRA_08044</name>
</gene>
<reference evidence="3 4" key="1">
    <citation type="journal article" date="2012" name="Appl. Environ. Microbiol.">
        <title>Short-read sequencing for genomic analysis of the brown rot fungus Fibroporia radiculosa.</title>
        <authorList>
            <person name="Tang J.D."/>
            <person name="Perkins A.D."/>
            <person name="Sonstegard T.S."/>
            <person name="Schroeder S.G."/>
            <person name="Burgess S.C."/>
            <person name="Diehl S.V."/>
        </authorList>
    </citation>
    <scope>NUCLEOTIDE SEQUENCE [LARGE SCALE GENOMIC DNA]</scope>
    <source>
        <strain evidence="3 4">TFFH 294</strain>
    </source>
</reference>
<dbReference type="InterPro" id="IPR051477">
    <property type="entry name" value="Expansin_CellWall"/>
</dbReference>
<feature type="chain" id="PRO_5003779119" description="Barwin domain-containing protein" evidence="2">
    <location>
        <begin position="21"/>
        <end position="153"/>
    </location>
</feature>
<dbReference type="GeneID" id="24100721"/>
<dbReference type="HOGENOM" id="CLU_047639_6_0_1"/>
<proteinExistence type="predicted"/>
<sequence length="153" mass="16720">MARFALFSAALVSILPAVFASPTGDSIALDKRVTHEGWATWYDTGLGACGYTDSNSSPVVAISHLIYGSGGNCNQASSLYMCRAGFTDDRAVSQWMEITYNGITQYGKTRDECEACGEYDIDLSPSLFEGFADLSVGKLEDVEWHFMNKDWSP</sequence>
<dbReference type="PANTHER" id="PTHR31836">
    <property type="match status" value="1"/>
</dbReference>
<keyword evidence="1 2" id="KW-0732">Signal</keyword>
<evidence type="ECO:0000256" key="2">
    <source>
        <dbReference type="SAM" id="SignalP"/>
    </source>
</evidence>
<dbReference type="RefSeq" id="XP_012185093.1">
    <property type="nucleotide sequence ID" value="XM_012329703.1"/>
</dbReference>
<dbReference type="OrthoDB" id="406505at2759"/>
<dbReference type="Proteomes" id="UP000006352">
    <property type="component" value="Unassembled WGS sequence"/>
</dbReference>
<dbReference type="InterPro" id="IPR036908">
    <property type="entry name" value="RlpA-like_sf"/>
</dbReference>
<dbReference type="EMBL" id="HE797207">
    <property type="protein sequence ID" value="CCM05810.1"/>
    <property type="molecule type" value="Genomic_DNA"/>
</dbReference>
<evidence type="ECO:0000256" key="1">
    <source>
        <dbReference type="ARBA" id="ARBA00022729"/>
    </source>
</evidence>
<dbReference type="PANTHER" id="PTHR31836:SF28">
    <property type="entry name" value="SRCR DOMAIN-CONTAINING PROTEIN-RELATED"/>
    <property type="match status" value="1"/>
</dbReference>
<dbReference type="CDD" id="cd22191">
    <property type="entry name" value="DPBB_RlpA_EXP_N-like"/>
    <property type="match status" value="1"/>
</dbReference>
<dbReference type="SUPFAM" id="SSF50685">
    <property type="entry name" value="Barwin-like endoglucanases"/>
    <property type="match status" value="1"/>
</dbReference>